<dbReference type="Proteomes" id="UP000724874">
    <property type="component" value="Unassembled WGS sequence"/>
</dbReference>
<name>A0A9P5NFJ9_GYMJU</name>
<sequence length="235" mass="25215">MLLCPWTYMMRVAPLSTPSLCSFCHPSDGNQLQTSTHDVPQNKTRSHPSFSLPSSDASNASGHHHSFHADRGAAYPHHTSPRQSEHIDHRRPPGNITEYAIAQAVTALVEAGEGLQRFSIPFKKEQASSDTPSPLKNSPSRAATAKTSPPPPSASSSAPYLLPQVHQKLNFIASKARPIQMLTDIALPTTAATTSAPWLGGLLPSTGSGTRQLDARNGIWSVLGAVEVYWSVVVL</sequence>
<evidence type="ECO:0000256" key="1">
    <source>
        <dbReference type="SAM" id="MobiDB-lite"/>
    </source>
</evidence>
<gene>
    <name evidence="2" type="ORF">CPB84DRAFT_1851751</name>
</gene>
<reference evidence="2" key="1">
    <citation type="submission" date="2020-11" db="EMBL/GenBank/DDBJ databases">
        <authorList>
            <consortium name="DOE Joint Genome Institute"/>
            <person name="Ahrendt S."/>
            <person name="Riley R."/>
            <person name="Andreopoulos W."/>
            <person name="LaButti K."/>
            <person name="Pangilinan J."/>
            <person name="Ruiz-duenas F.J."/>
            <person name="Barrasa J.M."/>
            <person name="Sanchez-Garcia M."/>
            <person name="Camarero S."/>
            <person name="Miyauchi S."/>
            <person name="Serrano A."/>
            <person name="Linde D."/>
            <person name="Babiker R."/>
            <person name="Drula E."/>
            <person name="Ayuso-Fernandez I."/>
            <person name="Pacheco R."/>
            <person name="Padilla G."/>
            <person name="Ferreira P."/>
            <person name="Barriuso J."/>
            <person name="Kellner H."/>
            <person name="Castanera R."/>
            <person name="Alfaro M."/>
            <person name="Ramirez L."/>
            <person name="Pisabarro A.G."/>
            <person name="Kuo A."/>
            <person name="Tritt A."/>
            <person name="Lipzen A."/>
            <person name="He G."/>
            <person name="Yan M."/>
            <person name="Ng V."/>
            <person name="Cullen D."/>
            <person name="Martin F."/>
            <person name="Rosso M.-N."/>
            <person name="Henrissat B."/>
            <person name="Hibbett D."/>
            <person name="Martinez A.T."/>
            <person name="Grigoriev I.V."/>
        </authorList>
    </citation>
    <scope>NUCLEOTIDE SEQUENCE</scope>
    <source>
        <strain evidence="2">AH 44721</strain>
    </source>
</reference>
<accession>A0A9P5NFJ9</accession>
<feature type="region of interest" description="Disordered" evidence="1">
    <location>
        <begin position="123"/>
        <end position="159"/>
    </location>
</feature>
<organism evidence="2 3">
    <name type="scientific">Gymnopilus junonius</name>
    <name type="common">Spectacular rustgill mushroom</name>
    <name type="synonym">Gymnopilus spectabilis subsp. junonius</name>
    <dbReference type="NCBI Taxonomy" id="109634"/>
    <lineage>
        <taxon>Eukaryota</taxon>
        <taxon>Fungi</taxon>
        <taxon>Dikarya</taxon>
        <taxon>Basidiomycota</taxon>
        <taxon>Agaricomycotina</taxon>
        <taxon>Agaricomycetes</taxon>
        <taxon>Agaricomycetidae</taxon>
        <taxon>Agaricales</taxon>
        <taxon>Agaricineae</taxon>
        <taxon>Hymenogastraceae</taxon>
        <taxon>Gymnopilus</taxon>
    </lineage>
</organism>
<protein>
    <submittedName>
        <fullName evidence="2">Uncharacterized protein</fullName>
    </submittedName>
</protein>
<feature type="region of interest" description="Disordered" evidence="1">
    <location>
        <begin position="30"/>
        <end position="93"/>
    </location>
</feature>
<comment type="caution">
    <text evidence="2">The sequence shown here is derived from an EMBL/GenBank/DDBJ whole genome shotgun (WGS) entry which is preliminary data.</text>
</comment>
<dbReference type="AlphaFoldDB" id="A0A9P5NFJ9"/>
<feature type="compositionally biased region" description="Low complexity" evidence="1">
    <location>
        <begin position="138"/>
        <end position="147"/>
    </location>
</feature>
<dbReference type="EMBL" id="JADNYJ010000137">
    <property type="protein sequence ID" value="KAF8880816.1"/>
    <property type="molecule type" value="Genomic_DNA"/>
</dbReference>
<keyword evidence="3" id="KW-1185">Reference proteome</keyword>
<evidence type="ECO:0000313" key="2">
    <source>
        <dbReference type="EMBL" id="KAF8880816.1"/>
    </source>
</evidence>
<proteinExistence type="predicted"/>
<feature type="compositionally biased region" description="Polar residues" evidence="1">
    <location>
        <begin position="128"/>
        <end position="137"/>
    </location>
</feature>
<evidence type="ECO:0000313" key="3">
    <source>
        <dbReference type="Proteomes" id="UP000724874"/>
    </source>
</evidence>
<feature type="compositionally biased region" description="Polar residues" evidence="1">
    <location>
        <begin position="30"/>
        <end position="61"/>
    </location>
</feature>